<dbReference type="PANTHER" id="PTHR11070">
    <property type="entry name" value="UVRD / RECB / PCRA DNA HELICASE FAMILY MEMBER"/>
    <property type="match status" value="1"/>
</dbReference>
<keyword evidence="1" id="KW-0547">Nucleotide-binding</keyword>
<dbReference type="AlphaFoldDB" id="A0A0C1HV38"/>
<dbReference type="RefSeq" id="WP_039677564.1">
    <property type="nucleotide sequence ID" value="NZ_JWIY01000002.1"/>
</dbReference>
<organism evidence="1 2">
    <name type="scientific">Streptococcus constellatus</name>
    <dbReference type="NCBI Taxonomy" id="76860"/>
    <lineage>
        <taxon>Bacteria</taxon>
        <taxon>Bacillati</taxon>
        <taxon>Bacillota</taxon>
        <taxon>Bacilli</taxon>
        <taxon>Lactobacillales</taxon>
        <taxon>Streptococcaceae</taxon>
        <taxon>Streptococcus</taxon>
        <taxon>Streptococcus anginosus group</taxon>
    </lineage>
</organism>
<dbReference type="Proteomes" id="UP000031339">
    <property type="component" value="Unassembled WGS sequence"/>
</dbReference>
<evidence type="ECO:0000313" key="2">
    <source>
        <dbReference type="Proteomes" id="UP000031339"/>
    </source>
</evidence>
<evidence type="ECO:0000313" key="1">
    <source>
        <dbReference type="EMBL" id="KIC77968.1"/>
    </source>
</evidence>
<accession>A0A0C1HV38</accession>
<dbReference type="SUPFAM" id="SSF52540">
    <property type="entry name" value="P-loop containing nucleoside triphosphate hydrolases"/>
    <property type="match status" value="1"/>
</dbReference>
<dbReference type="InterPro" id="IPR000212">
    <property type="entry name" value="DNA_helicase_UvrD/REP"/>
</dbReference>
<sequence>MEEIAQVLCNVTDELKSSEVFIELHHYLESQEEIPVDSIYLISKPIMESNEYEYDYKNGFLLLIKNHKVMFFTTDSLDNDDFITFKEDFLEDTGALARKFEYVGLIGRSRDWKSKGIISSICLDEETDFTHLLQENKLDEVNSRVSNLIISLLTGSINNVSELDKELFSQEQTLLESIKNRIMLFDTNQTKFVYNEDSKSPIIRIQGLAGSGKTELLLHKLKKLYVEDKGSRIAFTCFNKVLADKLRGRVPEFFNYMKVDEQINYQRLFIASSWGSGRYPDAGLYSKICANYGLKFHPFSRTKDKSEIWKEAISELTSLSNFEPMFDYILIDESQDFEKEYIELCQLVTAKKIYVAGDILQDIFSINKETETDFLLNKVYRTDPRTVLFSHVLGFGLYENRAVRWLSEEEWVMSGYSIEEESADEYEISRSPLKRFGEELDEASYKSIVVKEENDYINGVINTVKELRGQYEGIQPSDIAIIYMNYDKEASSQAEEVSRRLYKEFNWYSVIAPHEKRVNDNDEVLITNVNNVKGLEFSFVIIVNNHRIEEIQDSNIEREVRHRNALYMTLTRSFISSTLIISERYATREYIDQIKRLSNDLYEHGPSTIVHKPIKIIDENELYHVTHQEVKSQFDIIEECFVERSIVGKTREDMLPMLMTIPAIKDGITEKQEILKLIIQLEPIFKLKK</sequence>
<dbReference type="GO" id="GO:0033202">
    <property type="term" value="C:DNA helicase complex"/>
    <property type="evidence" value="ECO:0007669"/>
    <property type="project" value="TreeGrafter"/>
</dbReference>
<proteinExistence type="predicted"/>
<dbReference type="InterPro" id="IPR027417">
    <property type="entry name" value="P-loop_NTPase"/>
</dbReference>
<gene>
    <name evidence="1" type="ORF">RN79_07200</name>
</gene>
<name>A0A0C1HV38_STRCV</name>
<dbReference type="GO" id="GO:0000725">
    <property type="term" value="P:recombinational repair"/>
    <property type="evidence" value="ECO:0007669"/>
    <property type="project" value="TreeGrafter"/>
</dbReference>
<dbReference type="Gene3D" id="3.40.50.300">
    <property type="entry name" value="P-loop containing nucleotide triphosphate hydrolases"/>
    <property type="match status" value="2"/>
</dbReference>
<dbReference type="GO" id="GO:0005829">
    <property type="term" value="C:cytosol"/>
    <property type="evidence" value="ECO:0007669"/>
    <property type="project" value="TreeGrafter"/>
</dbReference>
<keyword evidence="1" id="KW-0378">Hydrolase</keyword>
<comment type="caution">
    <text evidence="1">The sequence shown here is derived from an EMBL/GenBank/DDBJ whole genome shotgun (WGS) entry which is preliminary data.</text>
</comment>
<reference evidence="1 2" key="1">
    <citation type="submission" date="2014-12" db="EMBL/GenBank/DDBJ databases">
        <title>Partial genome sequence of Streptococcus constellatus KCOM 1650 (= ChDC B144).</title>
        <authorList>
            <person name="Kook J.-K."/>
            <person name="Park S.-N."/>
            <person name="Lim Y.K."/>
            <person name="Jo E."/>
        </authorList>
    </citation>
    <scope>NUCLEOTIDE SEQUENCE [LARGE SCALE GENOMIC DNA]</scope>
    <source>
        <strain evidence="1 2">KCOM 1650</strain>
    </source>
</reference>
<dbReference type="PANTHER" id="PTHR11070:SF50">
    <property type="entry name" value="SUPERFAMILY I DNA AND RNA HELICASE"/>
    <property type="match status" value="1"/>
</dbReference>
<keyword evidence="1" id="KW-0347">Helicase</keyword>
<dbReference type="GO" id="GO:0003677">
    <property type="term" value="F:DNA binding"/>
    <property type="evidence" value="ECO:0007669"/>
    <property type="project" value="InterPro"/>
</dbReference>
<keyword evidence="1" id="KW-0067">ATP-binding</keyword>
<dbReference type="OrthoDB" id="7066673at2"/>
<dbReference type="EMBL" id="JWIY01000002">
    <property type="protein sequence ID" value="KIC77968.1"/>
    <property type="molecule type" value="Genomic_DNA"/>
</dbReference>
<dbReference type="GO" id="GO:0043138">
    <property type="term" value="F:3'-5' DNA helicase activity"/>
    <property type="evidence" value="ECO:0007669"/>
    <property type="project" value="TreeGrafter"/>
</dbReference>
<protein>
    <submittedName>
        <fullName evidence="1">UvrD-like helicase</fullName>
    </submittedName>
</protein>
<dbReference type="GO" id="GO:0005524">
    <property type="term" value="F:ATP binding"/>
    <property type="evidence" value="ECO:0007669"/>
    <property type="project" value="InterPro"/>
</dbReference>